<dbReference type="EMBL" id="JBEGDD010000005">
    <property type="protein sequence ID" value="MEQ7155097.1"/>
    <property type="molecule type" value="Genomic_DNA"/>
</dbReference>
<name>A0ABV1NN98_9CAUL</name>
<keyword evidence="2" id="KW-1185">Reference proteome</keyword>
<organism evidence="1 2">
    <name type="scientific">Brevundimonas aurifodinae</name>
    <dbReference type="NCBI Taxonomy" id="1508312"/>
    <lineage>
        <taxon>Bacteria</taxon>
        <taxon>Pseudomonadati</taxon>
        <taxon>Pseudomonadota</taxon>
        <taxon>Alphaproteobacteria</taxon>
        <taxon>Caulobacterales</taxon>
        <taxon>Caulobacteraceae</taxon>
        <taxon>Brevundimonas</taxon>
    </lineage>
</organism>
<evidence type="ECO:0000313" key="2">
    <source>
        <dbReference type="Proteomes" id="UP001445732"/>
    </source>
</evidence>
<dbReference type="RefSeq" id="WP_349684259.1">
    <property type="nucleotide sequence ID" value="NZ_JBEGDD010000005.1"/>
</dbReference>
<dbReference type="Proteomes" id="UP001445732">
    <property type="component" value="Unassembled WGS sequence"/>
</dbReference>
<evidence type="ECO:0008006" key="3">
    <source>
        <dbReference type="Google" id="ProtNLM"/>
    </source>
</evidence>
<comment type="caution">
    <text evidence="1">The sequence shown here is derived from an EMBL/GenBank/DDBJ whole genome shotgun (WGS) entry which is preliminary data.</text>
</comment>
<proteinExistence type="predicted"/>
<evidence type="ECO:0000313" key="1">
    <source>
        <dbReference type="EMBL" id="MEQ7155097.1"/>
    </source>
</evidence>
<gene>
    <name evidence="1" type="ORF">ABN401_07715</name>
</gene>
<protein>
    <recommendedName>
        <fullName evidence="3">PIN domain-containing protein</fullName>
    </recommendedName>
</protein>
<sequence length="234" mass="26443">MQRLTVERMTTIISPPEPQLLDTCVLQNLDWIDRKLEQNDVVAWDDESIKALRDQYGYELASDLLDLGTLYKGFEYRGGYPWLVCDHSLTEIRKTRGNRLERLEGINHFINGFLEEKSCDSFPGVAAGLLKADNLDSVSSVLLTGLGLVRAVDMFLTNGPLSFLPDHGDRVIAGHAIFANVPVVLTTDRTTFWKHRERLAAFGLRVMRPTELLSLYEPYWAANESPFIDSKPDA</sequence>
<accession>A0ABV1NN98</accession>
<reference evidence="1 2" key="1">
    <citation type="submission" date="2024-06" db="EMBL/GenBank/DDBJ databases">
        <title>Brevundimonas sp. C11.</title>
        <authorList>
            <person name="Maltman C."/>
        </authorList>
    </citation>
    <scope>NUCLEOTIDE SEQUENCE [LARGE SCALE GENOMIC DNA]</scope>
    <source>
        <strain evidence="1 2">C11</strain>
    </source>
</reference>